<dbReference type="AlphaFoldDB" id="A0A6V7VE34"/>
<organism evidence="2 3">
    <name type="scientific">Meloidogyne enterolobii</name>
    <name type="common">Root-knot nematode worm</name>
    <name type="synonym">Meloidogyne mayaguensis</name>
    <dbReference type="NCBI Taxonomy" id="390850"/>
    <lineage>
        <taxon>Eukaryota</taxon>
        <taxon>Metazoa</taxon>
        <taxon>Ecdysozoa</taxon>
        <taxon>Nematoda</taxon>
        <taxon>Chromadorea</taxon>
        <taxon>Rhabditida</taxon>
        <taxon>Tylenchina</taxon>
        <taxon>Tylenchomorpha</taxon>
        <taxon>Tylenchoidea</taxon>
        <taxon>Meloidogynidae</taxon>
        <taxon>Meloidogyninae</taxon>
        <taxon>Meloidogyne</taxon>
    </lineage>
</organism>
<accession>A0A6V7VE34</accession>
<keyword evidence="1" id="KW-0812">Transmembrane</keyword>
<sequence>MYYYLYKIENLLRFFKLNFNKVGTQKRTRYPQLWIDQQKMNGIIYLFNIFLKNIKKMLIFLIKYFYNFLLILINTNIKQYSC</sequence>
<comment type="caution">
    <text evidence="2">The sequence shown here is derived from an EMBL/GenBank/DDBJ whole genome shotgun (WGS) entry which is preliminary data.</text>
</comment>
<dbReference type="Proteomes" id="UP000580250">
    <property type="component" value="Unassembled WGS sequence"/>
</dbReference>
<evidence type="ECO:0000313" key="3">
    <source>
        <dbReference type="Proteomes" id="UP000580250"/>
    </source>
</evidence>
<proteinExistence type="predicted"/>
<evidence type="ECO:0000313" key="2">
    <source>
        <dbReference type="EMBL" id="CAD2173246.1"/>
    </source>
</evidence>
<protein>
    <submittedName>
        <fullName evidence="2">Uncharacterized protein</fullName>
    </submittedName>
</protein>
<evidence type="ECO:0000256" key="1">
    <source>
        <dbReference type="SAM" id="Phobius"/>
    </source>
</evidence>
<name>A0A6V7VE34_MELEN</name>
<feature type="transmembrane region" description="Helical" evidence="1">
    <location>
        <begin position="57"/>
        <end position="77"/>
    </location>
</feature>
<keyword evidence="1" id="KW-0472">Membrane</keyword>
<reference evidence="2 3" key="1">
    <citation type="submission" date="2020-08" db="EMBL/GenBank/DDBJ databases">
        <authorList>
            <person name="Koutsovoulos G."/>
            <person name="Danchin GJ E."/>
        </authorList>
    </citation>
    <scope>NUCLEOTIDE SEQUENCE [LARGE SCALE GENOMIC DNA]</scope>
</reference>
<keyword evidence="1" id="KW-1133">Transmembrane helix</keyword>
<dbReference type="EMBL" id="CAJEWN010000214">
    <property type="protein sequence ID" value="CAD2173246.1"/>
    <property type="molecule type" value="Genomic_DNA"/>
</dbReference>
<gene>
    <name evidence="2" type="ORF">MENT_LOCUS24846</name>
</gene>